<sequence length="146" mass="15882">MGYAVVSGGFIRSSNQPTTRTRFPTTTLSQPISLAPSGNTTSITTSHESLKIKKSKPRISALAEVSSFTSDPARAVVTWQIVVGALAGITPFMVAGIEFGKRIVKQRRCGECKGSGLVLRTDQQYVRCPACGGWLPWQSWRRFFTG</sequence>
<dbReference type="FunCoup" id="A0A068UZT9">
    <property type="interactions" value="71"/>
</dbReference>
<dbReference type="OrthoDB" id="2018625at2759"/>
<evidence type="ECO:0000256" key="1">
    <source>
        <dbReference type="SAM" id="Phobius"/>
    </source>
</evidence>
<protein>
    <recommendedName>
        <fullName evidence="4">Viral late gene transcription factor 3 zinc ribbon domain-containing protein</fullName>
    </recommendedName>
</protein>
<name>A0A068UZT9_COFCA</name>
<evidence type="ECO:0000313" key="3">
    <source>
        <dbReference type="Proteomes" id="UP000295252"/>
    </source>
</evidence>
<dbReference type="PANTHER" id="PTHR36809:SF1">
    <property type="entry name" value="TRANSMEMBRANE PROTEIN"/>
    <property type="match status" value="1"/>
</dbReference>
<accession>A0A068UZT9</accession>
<dbReference type="AlphaFoldDB" id="A0A068UZT9"/>
<dbReference type="PhylomeDB" id="A0A068UZT9"/>
<keyword evidence="3" id="KW-1185">Reference proteome</keyword>
<evidence type="ECO:0000313" key="2">
    <source>
        <dbReference type="EMBL" id="CDP13744.1"/>
    </source>
</evidence>
<dbReference type="EMBL" id="HG739160">
    <property type="protein sequence ID" value="CDP13744.1"/>
    <property type="molecule type" value="Genomic_DNA"/>
</dbReference>
<dbReference type="Proteomes" id="UP000295252">
    <property type="component" value="Chromosome VII"/>
</dbReference>
<proteinExistence type="predicted"/>
<reference evidence="3" key="1">
    <citation type="journal article" date="2014" name="Science">
        <title>The coffee genome provides insight into the convergent evolution of caffeine biosynthesis.</title>
        <authorList>
            <person name="Denoeud F."/>
            <person name="Carretero-Paulet L."/>
            <person name="Dereeper A."/>
            <person name="Droc G."/>
            <person name="Guyot R."/>
            <person name="Pietrella M."/>
            <person name="Zheng C."/>
            <person name="Alberti A."/>
            <person name="Anthony F."/>
            <person name="Aprea G."/>
            <person name="Aury J.M."/>
            <person name="Bento P."/>
            <person name="Bernard M."/>
            <person name="Bocs S."/>
            <person name="Campa C."/>
            <person name="Cenci A."/>
            <person name="Combes M.C."/>
            <person name="Crouzillat D."/>
            <person name="Da Silva C."/>
            <person name="Daddiego L."/>
            <person name="De Bellis F."/>
            <person name="Dussert S."/>
            <person name="Garsmeur O."/>
            <person name="Gayraud T."/>
            <person name="Guignon V."/>
            <person name="Jahn K."/>
            <person name="Jamilloux V."/>
            <person name="Joet T."/>
            <person name="Labadie K."/>
            <person name="Lan T."/>
            <person name="Leclercq J."/>
            <person name="Lepelley M."/>
            <person name="Leroy T."/>
            <person name="Li L.T."/>
            <person name="Librado P."/>
            <person name="Lopez L."/>
            <person name="Munoz A."/>
            <person name="Noel B."/>
            <person name="Pallavicini A."/>
            <person name="Perrotta G."/>
            <person name="Poncet V."/>
            <person name="Pot D."/>
            <person name="Priyono X."/>
            <person name="Rigoreau M."/>
            <person name="Rouard M."/>
            <person name="Rozas J."/>
            <person name="Tranchant-Dubreuil C."/>
            <person name="VanBuren R."/>
            <person name="Zhang Q."/>
            <person name="Andrade A.C."/>
            <person name="Argout X."/>
            <person name="Bertrand B."/>
            <person name="de Kochko A."/>
            <person name="Graziosi G."/>
            <person name="Henry R.J."/>
            <person name="Jayarama X."/>
            <person name="Ming R."/>
            <person name="Nagai C."/>
            <person name="Rounsley S."/>
            <person name="Sankoff D."/>
            <person name="Giuliano G."/>
            <person name="Albert V.A."/>
            <person name="Wincker P."/>
            <person name="Lashermes P."/>
        </authorList>
    </citation>
    <scope>NUCLEOTIDE SEQUENCE [LARGE SCALE GENOMIC DNA]</scope>
    <source>
        <strain evidence="3">cv. DH200-94</strain>
    </source>
</reference>
<organism evidence="2 3">
    <name type="scientific">Coffea canephora</name>
    <name type="common">Robusta coffee</name>
    <dbReference type="NCBI Taxonomy" id="49390"/>
    <lineage>
        <taxon>Eukaryota</taxon>
        <taxon>Viridiplantae</taxon>
        <taxon>Streptophyta</taxon>
        <taxon>Embryophyta</taxon>
        <taxon>Tracheophyta</taxon>
        <taxon>Spermatophyta</taxon>
        <taxon>Magnoliopsida</taxon>
        <taxon>eudicotyledons</taxon>
        <taxon>Gunneridae</taxon>
        <taxon>Pentapetalae</taxon>
        <taxon>asterids</taxon>
        <taxon>lamiids</taxon>
        <taxon>Gentianales</taxon>
        <taxon>Rubiaceae</taxon>
        <taxon>Ixoroideae</taxon>
        <taxon>Gardenieae complex</taxon>
        <taxon>Bertiereae - Coffeeae clade</taxon>
        <taxon>Coffeeae</taxon>
        <taxon>Coffea</taxon>
    </lineage>
</organism>
<evidence type="ECO:0008006" key="4">
    <source>
        <dbReference type="Google" id="ProtNLM"/>
    </source>
</evidence>
<gene>
    <name evidence="2" type="ORF">GSCOC_T00038792001</name>
</gene>
<keyword evidence="1" id="KW-0472">Membrane</keyword>
<keyword evidence="1" id="KW-1133">Transmembrane helix</keyword>
<dbReference type="Gramene" id="CDP13744">
    <property type="protein sequence ID" value="CDP13744"/>
    <property type="gene ID" value="GSCOC_T00038792001"/>
</dbReference>
<keyword evidence="1" id="KW-0812">Transmembrane</keyword>
<feature type="transmembrane region" description="Helical" evidence="1">
    <location>
        <begin position="77"/>
        <end position="97"/>
    </location>
</feature>
<dbReference type="PANTHER" id="PTHR36809">
    <property type="entry name" value="TRANSMEMBRANE PROTEIN"/>
    <property type="match status" value="1"/>
</dbReference>
<dbReference type="InParanoid" id="A0A068UZT9"/>